<evidence type="ECO:0000259" key="1">
    <source>
        <dbReference type="Pfam" id="PF13649"/>
    </source>
</evidence>
<accession>A0AAX1IC57</accession>
<keyword evidence="2" id="KW-0808">Transferase</keyword>
<dbReference type="AlphaFoldDB" id="A0AAX1IC57"/>
<organism evidence="2 3">
    <name type="scientific">Stenotrophomonas maltophilia</name>
    <name type="common">Pseudomonas maltophilia</name>
    <name type="synonym">Xanthomonas maltophilia</name>
    <dbReference type="NCBI Taxonomy" id="40324"/>
    <lineage>
        <taxon>Bacteria</taxon>
        <taxon>Pseudomonadati</taxon>
        <taxon>Pseudomonadota</taxon>
        <taxon>Gammaproteobacteria</taxon>
        <taxon>Lysobacterales</taxon>
        <taxon>Lysobacteraceae</taxon>
        <taxon>Stenotrophomonas</taxon>
        <taxon>Stenotrophomonas maltophilia group</taxon>
    </lineage>
</organism>
<dbReference type="PANTHER" id="PTHR42912:SF93">
    <property type="entry name" value="N6-ADENOSINE-METHYLTRANSFERASE TMT1A"/>
    <property type="match status" value="1"/>
</dbReference>
<keyword evidence="2" id="KW-0489">Methyltransferase</keyword>
<evidence type="ECO:0000313" key="2">
    <source>
        <dbReference type="EMBL" id="QNG76834.1"/>
    </source>
</evidence>
<dbReference type="RefSeq" id="WP_154351506.1">
    <property type="nucleotide sequence ID" value="NZ_CP040433.1"/>
</dbReference>
<dbReference type="PANTHER" id="PTHR42912">
    <property type="entry name" value="METHYLTRANSFERASE"/>
    <property type="match status" value="1"/>
</dbReference>
<dbReference type="InterPro" id="IPR029063">
    <property type="entry name" value="SAM-dependent_MTases_sf"/>
</dbReference>
<dbReference type="Gene3D" id="3.40.50.150">
    <property type="entry name" value="Vaccinia Virus protein VP39"/>
    <property type="match status" value="1"/>
</dbReference>
<dbReference type="InterPro" id="IPR050508">
    <property type="entry name" value="Methyltransf_Superfamily"/>
</dbReference>
<feature type="domain" description="Methyltransferase" evidence="1">
    <location>
        <begin position="43"/>
        <end position="138"/>
    </location>
</feature>
<dbReference type="GO" id="GO:0008168">
    <property type="term" value="F:methyltransferase activity"/>
    <property type="evidence" value="ECO:0007669"/>
    <property type="project" value="UniProtKB-KW"/>
</dbReference>
<dbReference type="InterPro" id="IPR041698">
    <property type="entry name" value="Methyltransf_25"/>
</dbReference>
<dbReference type="Pfam" id="PF13649">
    <property type="entry name" value="Methyltransf_25"/>
    <property type="match status" value="1"/>
</dbReference>
<dbReference type="SUPFAM" id="SSF53335">
    <property type="entry name" value="S-adenosyl-L-methionine-dependent methyltransferases"/>
    <property type="match status" value="1"/>
</dbReference>
<reference evidence="2 3" key="1">
    <citation type="submission" date="2020-08" db="EMBL/GenBank/DDBJ databases">
        <title>Phenotypic and transcriptomic analysis of seven clinical Stenotrophomonas maltophilia isolates identify a small set of shared and commonly regulated genes involved in biofilm lifestyle.</title>
        <authorList>
            <person name="Alio I."/>
            <person name="Gudzuhn M."/>
            <person name="Streit W."/>
        </authorList>
    </citation>
    <scope>NUCLEOTIDE SEQUENCE [LARGE SCALE GENOMIC DNA]</scope>
    <source>
        <strain evidence="2 3">UHH_SKK55</strain>
    </source>
</reference>
<sequence length="247" mass="27107">MASVPCYDTFDLHYAQHVAASASRPLERRTLLELAGPLQGRDVIDLACGSGDFGRHLLLHGARSALGVDLSAAMIEQARQLSAQGGDAMQFLHGDATRLDLPARFDIAVAVWLFNHADTLQELERMYRAAASVLKPGGRLLGIVTHPAFRLANGDFSRYGARIVRQQARNDHHLVEVEFAGAAVARVTDHQWRADQHEQAAARAGLPGLRWQVPAPTAAECRGRPPGFWDEYRDNNALVVLHARREG</sequence>
<protein>
    <submittedName>
        <fullName evidence="2">Class I SAM-dependent methyltransferase</fullName>
    </submittedName>
</protein>
<proteinExistence type="predicted"/>
<dbReference type="EMBL" id="CP060025">
    <property type="protein sequence ID" value="QNG76834.1"/>
    <property type="molecule type" value="Genomic_DNA"/>
</dbReference>
<dbReference type="CDD" id="cd02440">
    <property type="entry name" value="AdoMet_MTases"/>
    <property type="match status" value="1"/>
</dbReference>
<name>A0AAX1IC57_STEMA</name>
<dbReference type="Proteomes" id="UP000515598">
    <property type="component" value="Chromosome"/>
</dbReference>
<evidence type="ECO:0000313" key="3">
    <source>
        <dbReference type="Proteomes" id="UP000515598"/>
    </source>
</evidence>
<dbReference type="GO" id="GO:0032259">
    <property type="term" value="P:methylation"/>
    <property type="evidence" value="ECO:0007669"/>
    <property type="project" value="UniProtKB-KW"/>
</dbReference>
<gene>
    <name evidence="2" type="ORF">GPNADHDJ_01016</name>
</gene>